<keyword evidence="2" id="KW-1185">Reference proteome</keyword>
<evidence type="ECO:0000313" key="1">
    <source>
        <dbReference type="EMBL" id="GCC25694.1"/>
    </source>
</evidence>
<organism evidence="1 2">
    <name type="scientific">Chiloscyllium punctatum</name>
    <name type="common">Brownbanded bambooshark</name>
    <name type="synonym">Hemiscyllium punctatum</name>
    <dbReference type="NCBI Taxonomy" id="137246"/>
    <lineage>
        <taxon>Eukaryota</taxon>
        <taxon>Metazoa</taxon>
        <taxon>Chordata</taxon>
        <taxon>Craniata</taxon>
        <taxon>Vertebrata</taxon>
        <taxon>Chondrichthyes</taxon>
        <taxon>Elasmobranchii</taxon>
        <taxon>Galeomorphii</taxon>
        <taxon>Galeoidea</taxon>
        <taxon>Orectolobiformes</taxon>
        <taxon>Hemiscylliidae</taxon>
        <taxon>Chiloscyllium</taxon>
    </lineage>
</organism>
<comment type="caution">
    <text evidence="1">The sequence shown here is derived from an EMBL/GenBank/DDBJ whole genome shotgun (WGS) entry which is preliminary data.</text>
</comment>
<evidence type="ECO:0000313" key="2">
    <source>
        <dbReference type="Proteomes" id="UP000287033"/>
    </source>
</evidence>
<reference evidence="1 2" key="1">
    <citation type="journal article" date="2018" name="Nat. Ecol. Evol.">
        <title>Shark genomes provide insights into elasmobranch evolution and the origin of vertebrates.</title>
        <authorList>
            <person name="Hara Y"/>
            <person name="Yamaguchi K"/>
            <person name="Onimaru K"/>
            <person name="Kadota M"/>
            <person name="Koyanagi M"/>
            <person name="Keeley SD"/>
            <person name="Tatsumi K"/>
            <person name="Tanaka K"/>
            <person name="Motone F"/>
            <person name="Kageyama Y"/>
            <person name="Nozu R"/>
            <person name="Adachi N"/>
            <person name="Nishimura O"/>
            <person name="Nakagawa R"/>
            <person name="Tanegashima C"/>
            <person name="Kiyatake I"/>
            <person name="Matsumoto R"/>
            <person name="Murakumo K"/>
            <person name="Nishida K"/>
            <person name="Terakita A"/>
            <person name="Kuratani S"/>
            <person name="Sato K"/>
            <person name="Hyodo S Kuraku.S."/>
        </authorList>
    </citation>
    <scope>NUCLEOTIDE SEQUENCE [LARGE SCALE GENOMIC DNA]</scope>
</reference>
<dbReference type="AlphaFoldDB" id="A0A401S5M1"/>
<accession>A0A401S5M1</accession>
<proteinExistence type="predicted"/>
<dbReference type="Proteomes" id="UP000287033">
    <property type="component" value="Unassembled WGS sequence"/>
</dbReference>
<dbReference type="EMBL" id="BEZZ01000094">
    <property type="protein sequence ID" value="GCC25694.1"/>
    <property type="molecule type" value="Genomic_DNA"/>
</dbReference>
<protein>
    <submittedName>
        <fullName evidence="1">Uncharacterized protein</fullName>
    </submittedName>
</protein>
<gene>
    <name evidence="1" type="ORF">chiPu_0004105</name>
</gene>
<name>A0A401S5M1_CHIPU</name>
<sequence>MPITAPAKRRLPNKFKQFSVLRPQTGRWTRSVRLGEFRHCFKIVKKETRLTTRDSKELLLARLATKRPLLVYISPGFYLKAAL</sequence>